<evidence type="ECO:0000313" key="7">
    <source>
        <dbReference type="Proteomes" id="UP000700596"/>
    </source>
</evidence>
<evidence type="ECO:0000256" key="3">
    <source>
        <dbReference type="ARBA" id="ARBA00023242"/>
    </source>
</evidence>
<reference evidence="6" key="1">
    <citation type="journal article" date="2021" name="Nat. Commun.">
        <title>Genetic determinants of endophytism in the Arabidopsis root mycobiome.</title>
        <authorList>
            <person name="Mesny F."/>
            <person name="Miyauchi S."/>
            <person name="Thiergart T."/>
            <person name="Pickel B."/>
            <person name="Atanasova L."/>
            <person name="Karlsson M."/>
            <person name="Huettel B."/>
            <person name="Barry K.W."/>
            <person name="Haridas S."/>
            <person name="Chen C."/>
            <person name="Bauer D."/>
            <person name="Andreopoulos W."/>
            <person name="Pangilinan J."/>
            <person name="LaButti K."/>
            <person name="Riley R."/>
            <person name="Lipzen A."/>
            <person name="Clum A."/>
            <person name="Drula E."/>
            <person name="Henrissat B."/>
            <person name="Kohler A."/>
            <person name="Grigoriev I.V."/>
            <person name="Martin F.M."/>
            <person name="Hacquard S."/>
        </authorList>
    </citation>
    <scope>NUCLEOTIDE SEQUENCE</scope>
    <source>
        <strain evidence="6">MPI-CAGE-CH-0243</strain>
    </source>
</reference>
<dbReference type="EMBL" id="JAGMWT010000009">
    <property type="protein sequence ID" value="KAH7122520.1"/>
    <property type="molecule type" value="Genomic_DNA"/>
</dbReference>
<dbReference type="PROSITE" id="PS00463">
    <property type="entry name" value="ZN2_CY6_FUNGAL_1"/>
    <property type="match status" value="1"/>
</dbReference>
<feature type="compositionally biased region" description="Low complexity" evidence="4">
    <location>
        <begin position="1"/>
        <end position="23"/>
    </location>
</feature>
<dbReference type="Proteomes" id="UP000700596">
    <property type="component" value="Unassembled WGS sequence"/>
</dbReference>
<feature type="region of interest" description="Disordered" evidence="4">
    <location>
        <begin position="648"/>
        <end position="667"/>
    </location>
</feature>
<dbReference type="CDD" id="cd00067">
    <property type="entry name" value="GAL4"/>
    <property type="match status" value="1"/>
</dbReference>
<name>A0A9P9DKS8_9PLEO</name>
<dbReference type="Gene3D" id="4.10.240.10">
    <property type="entry name" value="Zn(2)-C6 fungal-type DNA-binding domain"/>
    <property type="match status" value="1"/>
</dbReference>
<proteinExistence type="predicted"/>
<dbReference type="Pfam" id="PF00172">
    <property type="entry name" value="Zn_clus"/>
    <property type="match status" value="1"/>
</dbReference>
<feature type="region of interest" description="Disordered" evidence="4">
    <location>
        <begin position="72"/>
        <end position="93"/>
    </location>
</feature>
<dbReference type="GO" id="GO:0006351">
    <property type="term" value="P:DNA-templated transcription"/>
    <property type="evidence" value="ECO:0007669"/>
    <property type="project" value="InterPro"/>
</dbReference>
<dbReference type="SMART" id="SM00906">
    <property type="entry name" value="Fungal_trans"/>
    <property type="match status" value="1"/>
</dbReference>
<dbReference type="InterPro" id="IPR007219">
    <property type="entry name" value="XnlR_reg_dom"/>
</dbReference>
<feature type="region of interest" description="Disordered" evidence="4">
    <location>
        <begin position="115"/>
        <end position="163"/>
    </location>
</feature>
<comment type="caution">
    <text evidence="6">The sequence shown here is derived from an EMBL/GenBank/DDBJ whole genome shotgun (WGS) entry which is preliminary data.</text>
</comment>
<keyword evidence="3" id="KW-0539">Nucleus</keyword>
<evidence type="ECO:0000256" key="1">
    <source>
        <dbReference type="ARBA" id="ARBA00004123"/>
    </source>
</evidence>
<dbReference type="PANTHER" id="PTHR31001">
    <property type="entry name" value="UNCHARACTERIZED TRANSCRIPTIONAL REGULATORY PROTEIN"/>
    <property type="match status" value="1"/>
</dbReference>
<dbReference type="AlphaFoldDB" id="A0A9P9DKS8"/>
<dbReference type="InterPro" id="IPR036864">
    <property type="entry name" value="Zn2-C6_fun-type_DNA-bd_sf"/>
</dbReference>
<dbReference type="GO" id="GO:0005634">
    <property type="term" value="C:nucleus"/>
    <property type="evidence" value="ECO:0007669"/>
    <property type="project" value="UniProtKB-SubCell"/>
</dbReference>
<evidence type="ECO:0000256" key="4">
    <source>
        <dbReference type="SAM" id="MobiDB-lite"/>
    </source>
</evidence>
<keyword evidence="7" id="KW-1185">Reference proteome</keyword>
<dbReference type="GO" id="GO:0000981">
    <property type="term" value="F:DNA-binding transcription factor activity, RNA polymerase II-specific"/>
    <property type="evidence" value="ECO:0007669"/>
    <property type="project" value="InterPro"/>
</dbReference>
<dbReference type="PROSITE" id="PS50048">
    <property type="entry name" value="ZN2_CY6_FUNGAL_2"/>
    <property type="match status" value="1"/>
</dbReference>
<feature type="domain" description="Zn(2)-C6 fungal-type" evidence="5">
    <location>
        <begin position="35"/>
        <end position="65"/>
    </location>
</feature>
<dbReference type="CDD" id="cd12148">
    <property type="entry name" value="fungal_TF_MHR"/>
    <property type="match status" value="1"/>
</dbReference>
<comment type="subcellular location">
    <subcellularLocation>
        <location evidence="1">Nucleus</location>
    </subcellularLocation>
</comment>
<gene>
    <name evidence="6" type="ORF">B0J11DRAFT_581221</name>
</gene>
<feature type="compositionally biased region" description="Low complexity" evidence="4">
    <location>
        <begin position="138"/>
        <end position="156"/>
    </location>
</feature>
<organism evidence="6 7">
    <name type="scientific">Dendryphion nanum</name>
    <dbReference type="NCBI Taxonomy" id="256645"/>
    <lineage>
        <taxon>Eukaryota</taxon>
        <taxon>Fungi</taxon>
        <taxon>Dikarya</taxon>
        <taxon>Ascomycota</taxon>
        <taxon>Pezizomycotina</taxon>
        <taxon>Dothideomycetes</taxon>
        <taxon>Pleosporomycetidae</taxon>
        <taxon>Pleosporales</taxon>
        <taxon>Torulaceae</taxon>
        <taxon>Dendryphion</taxon>
    </lineage>
</organism>
<dbReference type="InterPro" id="IPR001138">
    <property type="entry name" value="Zn2Cys6_DnaBD"/>
</dbReference>
<evidence type="ECO:0000259" key="5">
    <source>
        <dbReference type="PROSITE" id="PS50048"/>
    </source>
</evidence>
<dbReference type="SUPFAM" id="SSF57701">
    <property type="entry name" value="Zn2/Cys6 DNA-binding domain"/>
    <property type="match status" value="1"/>
</dbReference>
<feature type="compositionally biased region" description="Polar residues" evidence="4">
    <location>
        <begin position="654"/>
        <end position="667"/>
    </location>
</feature>
<keyword evidence="2" id="KW-0479">Metal-binding</keyword>
<dbReference type="PANTHER" id="PTHR31001:SF77">
    <property type="entry name" value="TRANSCRIPTION FACTOR, PUTATIVE (AFU_ORTHOLOGUE AFUA_3G12940)-RELATED"/>
    <property type="match status" value="1"/>
</dbReference>
<dbReference type="GO" id="GO:0003677">
    <property type="term" value="F:DNA binding"/>
    <property type="evidence" value="ECO:0007669"/>
    <property type="project" value="InterPro"/>
</dbReference>
<protein>
    <submittedName>
        <fullName evidence="6">Fungal-specific transcription factor domain-containing protein</fullName>
    </submittedName>
</protein>
<feature type="compositionally biased region" description="Polar residues" evidence="4">
    <location>
        <begin position="115"/>
        <end position="130"/>
    </location>
</feature>
<evidence type="ECO:0000313" key="6">
    <source>
        <dbReference type="EMBL" id="KAH7122520.1"/>
    </source>
</evidence>
<accession>A0A9P9DKS8</accession>
<feature type="region of interest" description="Disordered" evidence="4">
    <location>
        <begin position="1"/>
        <end position="26"/>
    </location>
</feature>
<dbReference type="GO" id="GO:0008270">
    <property type="term" value="F:zinc ion binding"/>
    <property type="evidence" value="ECO:0007669"/>
    <property type="project" value="InterPro"/>
</dbReference>
<dbReference type="InterPro" id="IPR050613">
    <property type="entry name" value="Sec_Metabolite_Reg"/>
</dbReference>
<dbReference type="OrthoDB" id="424974at2759"/>
<dbReference type="SMART" id="SM00066">
    <property type="entry name" value="GAL4"/>
    <property type="match status" value="1"/>
</dbReference>
<dbReference type="Pfam" id="PF04082">
    <property type="entry name" value="Fungal_trans"/>
    <property type="match status" value="1"/>
</dbReference>
<sequence>MADSSASSKAASQSPNANSSAKSHMAGGRQRIISSCLTCRRRKVKCDHVHPICGACNRGSHICTYATDQQVTSQTGSGRVGKSSFPSNGKVPRGVDVQARLDRLELLLEKAVSGQATATPRGSNHSNINFERQREPESQISPSSNSQSSHGAGMSSDNHNGTLLLDEGQSQFVSSLHYALLADEIQDIKALLGDKSEDERETPTGINLVHLLSLGRAKIGSTLQAFLPQSQEHQDALLEIYFLNVDPMVRITHKPTLLRRFSLYIEETHPIPFAVFYAAVNSLPPHICEEKFGESKDELLGRFELGVEISLARENYLTTSSLEVLQGFVLWLTCITKEDNMGKAWALLGIAIRIALNQGLHRDPSLFPVGSMDTVTIELRRRMWHQVSHLEYRAAECKGQEPSIRDEDFTTMMPRNIEDEDLIEGASPGPTAYDEERCTSITFQLVRFAGMRTLRRIVQNTYRLERRMLESNLQGAAGPDPVCELQQIYEQIKVMVDDLHEENQRKFLRYCNPEVPLQRLSLGLASLLEWRCYLLFWLRMPRAYRDIVFSGDIRKSIFEKSVNCVETLNGASVDVDATRFHWHIGGHAAFQAIMHILSELRNPLFECPDRQRALRALKMSRLLKEDNTTKAWAVVKNMIDKVLGEQFDPHRSQSESSPVSYITPQSVPNSKPMGANFSSYVDRIPAYAYQHPVSPSSRQISLTSQPMQTMQTMQPVNSIQTMPPELNPQFTWDDINLNMIAGDTPLQNPEMPEFDWGFWGDTVNFNDPAAVSYPMDTDITYVPF</sequence>
<evidence type="ECO:0000256" key="2">
    <source>
        <dbReference type="ARBA" id="ARBA00022723"/>
    </source>
</evidence>